<dbReference type="GeneID" id="63781488"/>
<dbReference type="RefSeq" id="XP_040716629.1">
    <property type="nucleotide sequence ID" value="XM_040865276.1"/>
</dbReference>
<protein>
    <submittedName>
        <fullName evidence="2">Uncharacterized protein</fullName>
    </submittedName>
</protein>
<keyword evidence="3" id="KW-1185">Reference proteome</keyword>
<dbReference type="EMBL" id="MCFJ01000006">
    <property type="protein sequence ID" value="ORY65477.1"/>
    <property type="molecule type" value="Genomic_DNA"/>
</dbReference>
<dbReference type="OrthoDB" id="4776590at2759"/>
<feature type="compositionally biased region" description="Basic and acidic residues" evidence="1">
    <location>
        <begin position="261"/>
        <end position="280"/>
    </location>
</feature>
<feature type="compositionally biased region" description="Low complexity" evidence="1">
    <location>
        <begin position="284"/>
        <end position="294"/>
    </location>
</feature>
<sequence>MAHNQVTRKADVDWAAMVDVVEEQLTNFPVGFQPQKYTSQIQYLVDEVYGDIISPLNAIHAHNCQKPFKSQPPEQDAWWDSLYDRLIAILPIFDKHLRDLATENESTVAEWIPVLSKRYDNLAPMPYSDEVNQHARDMRFFLYDNKIPPSAVWQSGQLVANNDFKETFEKFLELGHENPPAQDAAVKSLVRRSQSLLRDALQTVRLHHELAAPPPALFDKHKSPTYVDHSCTDPAFFYGLEQRAGALNLKRRLGGEVSAEDSAKEKQARAVKTKGKEKAKAGQKRSASSRSGRSATKRKRIAVSQSEPTEEECTLEDVDALIQTLRYQAGLNKVKPSAGNSPIMETVGLRPDTLKCYKRALRDIIDKCASFYAEMEDGSKDTDWLLDRLEKEITETRDIIEEYLEFPDDQYSNKQSRISAFHVKYLRSMHLRVAIASSSQRQHESWVSMIEDWVLYERAWNGADVLALRRNTRGTLKNRQAYLDRIADRNTHIEEWTERLEALCETETESTSSSDDDNETKHDDNRLITTKYGTLDPYTLYLPNIFCQWGGIRQREAYLYDYDPVTNERIGYDPEKSGLTPGLDEAFAAGGPPEYQKLPKETVYEKLQYMFVITHWRCLQVLPLLLEWSNRLSWRNKKSD</sequence>
<name>A0A1Y2E201_9PEZI</name>
<dbReference type="STRING" id="1141098.A0A1Y2E201"/>
<dbReference type="AlphaFoldDB" id="A0A1Y2E201"/>
<feature type="compositionally biased region" description="Acidic residues" evidence="1">
    <location>
        <begin position="504"/>
        <end position="518"/>
    </location>
</feature>
<gene>
    <name evidence="2" type="ORF">BCR38DRAFT_523922</name>
</gene>
<dbReference type="InParanoid" id="A0A1Y2E201"/>
<evidence type="ECO:0000256" key="1">
    <source>
        <dbReference type="SAM" id="MobiDB-lite"/>
    </source>
</evidence>
<comment type="caution">
    <text evidence="2">The sequence shown here is derived from an EMBL/GenBank/DDBJ whole genome shotgun (WGS) entry which is preliminary data.</text>
</comment>
<feature type="region of interest" description="Disordered" evidence="1">
    <location>
        <begin position="254"/>
        <end position="309"/>
    </location>
</feature>
<organism evidence="2 3">
    <name type="scientific">Pseudomassariella vexata</name>
    <dbReference type="NCBI Taxonomy" id="1141098"/>
    <lineage>
        <taxon>Eukaryota</taxon>
        <taxon>Fungi</taxon>
        <taxon>Dikarya</taxon>
        <taxon>Ascomycota</taxon>
        <taxon>Pezizomycotina</taxon>
        <taxon>Sordariomycetes</taxon>
        <taxon>Xylariomycetidae</taxon>
        <taxon>Amphisphaeriales</taxon>
        <taxon>Pseudomassariaceae</taxon>
        <taxon>Pseudomassariella</taxon>
    </lineage>
</organism>
<accession>A0A1Y2E201</accession>
<dbReference type="Proteomes" id="UP000193689">
    <property type="component" value="Unassembled WGS sequence"/>
</dbReference>
<feature type="region of interest" description="Disordered" evidence="1">
    <location>
        <begin position="504"/>
        <end position="523"/>
    </location>
</feature>
<evidence type="ECO:0000313" key="2">
    <source>
        <dbReference type="EMBL" id="ORY65477.1"/>
    </source>
</evidence>
<evidence type="ECO:0000313" key="3">
    <source>
        <dbReference type="Proteomes" id="UP000193689"/>
    </source>
</evidence>
<reference evidence="2 3" key="1">
    <citation type="submission" date="2016-07" db="EMBL/GenBank/DDBJ databases">
        <title>Pervasive Adenine N6-methylation of Active Genes in Fungi.</title>
        <authorList>
            <consortium name="DOE Joint Genome Institute"/>
            <person name="Mondo S.J."/>
            <person name="Dannebaum R.O."/>
            <person name="Kuo R.C."/>
            <person name="Labutti K."/>
            <person name="Haridas S."/>
            <person name="Kuo A."/>
            <person name="Salamov A."/>
            <person name="Ahrendt S.R."/>
            <person name="Lipzen A."/>
            <person name="Sullivan W."/>
            <person name="Andreopoulos W.B."/>
            <person name="Clum A."/>
            <person name="Lindquist E."/>
            <person name="Daum C."/>
            <person name="Ramamoorthy G.K."/>
            <person name="Gryganskyi A."/>
            <person name="Culley D."/>
            <person name="Magnuson J.K."/>
            <person name="James T.Y."/>
            <person name="O'Malley M.A."/>
            <person name="Stajich J.E."/>
            <person name="Spatafora J.W."/>
            <person name="Visel A."/>
            <person name="Grigoriev I.V."/>
        </authorList>
    </citation>
    <scope>NUCLEOTIDE SEQUENCE [LARGE SCALE GENOMIC DNA]</scope>
    <source>
        <strain evidence="2 3">CBS 129021</strain>
    </source>
</reference>
<proteinExistence type="predicted"/>